<name>A0A813D9M1_POLGL</name>
<comment type="caution">
    <text evidence="2">The sequence shown here is derived from an EMBL/GenBank/DDBJ whole genome shotgun (WGS) entry which is preliminary data.</text>
</comment>
<evidence type="ECO:0000313" key="4">
    <source>
        <dbReference type="Proteomes" id="UP000654075"/>
    </source>
</evidence>
<organism evidence="2 4">
    <name type="scientific">Polarella glacialis</name>
    <name type="common">Dinoflagellate</name>
    <dbReference type="NCBI Taxonomy" id="89957"/>
    <lineage>
        <taxon>Eukaryota</taxon>
        <taxon>Sar</taxon>
        <taxon>Alveolata</taxon>
        <taxon>Dinophyceae</taxon>
        <taxon>Suessiales</taxon>
        <taxon>Suessiaceae</taxon>
        <taxon>Polarella</taxon>
    </lineage>
</organism>
<dbReference type="EMBL" id="CAJNNV010000344">
    <property type="protein sequence ID" value="CAE8582282.1"/>
    <property type="molecule type" value="Genomic_DNA"/>
</dbReference>
<feature type="compositionally biased region" description="Basic and acidic residues" evidence="1">
    <location>
        <begin position="144"/>
        <end position="153"/>
    </location>
</feature>
<feature type="compositionally biased region" description="Low complexity" evidence="1">
    <location>
        <begin position="131"/>
        <end position="143"/>
    </location>
</feature>
<proteinExistence type="predicted"/>
<dbReference type="EMBL" id="CAJNNW010000084">
    <property type="protein sequence ID" value="CAE8623031.1"/>
    <property type="molecule type" value="Genomic_DNA"/>
</dbReference>
<feature type="compositionally biased region" description="Low complexity" evidence="1">
    <location>
        <begin position="68"/>
        <end position="83"/>
    </location>
</feature>
<feature type="compositionally biased region" description="Basic and acidic residues" evidence="1">
    <location>
        <begin position="85"/>
        <end position="96"/>
    </location>
</feature>
<feature type="compositionally biased region" description="Low complexity" evidence="1">
    <location>
        <begin position="154"/>
        <end position="165"/>
    </location>
</feature>
<accession>A0A813D9M1</accession>
<dbReference type="Proteomes" id="UP000626109">
    <property type="component" value="Unassembled WGS sequence"/>
</dbReference>
<gene>
    <name evidence="2" type="ORF">PGLA1383_LOCUS1282</name>
    <name evidence="3" type="ORF">PGLA2088_LOCUS163</name>
</gene>
<feature type="compositionally biased region" description="Basic and acidic residues" evidence="1">
    <location>
        <begin position="9"/>
        <end position="20"/>
    </location>
</feature>
<keyword evidence="4" id="KW-1185">Reference proteome</keyword>
<dbReference type="Proteomes" id="UP000654075">
    <property type="component" value="Unassembled WGS sequence"/>
</dbReference>
<evidence type="ECO:0000256" key="1">
    <source>
        <dbReference type="SAM" id="MobiDB-lite"/>
    </source>
</evidence>
<dbReference type="OrthoDB" id="418599at2759"/>
<evidence type="ECO:0000313" key="3">
    <source>
        <dbReference type="EMBL" id="CAE8623031.1"/>
    </source>
</evidence>
<reference evidence="2" key="1">
    <citation type="submission" date="2021-02" db="EMBL/GenBank/DDBJ databases">
        <authorList>
            <person name="Dougan E. K."/>
            <person name="Rhodes N."/>
            <person name="Thang M."/>
            <person name="Chan C."/>
        </authorList>
    </citation>
    <scope>NUCLEOTIDE SEQUENCE</scope>
</reference>
<evidence type="ECO:0000313" key="2">
    <source>
        <dbReference type="EMBL" id="CAE8582282.1"/>
    </source>
</evidence>
<protein>
    <submittedName>
        <fullName evidence="2">Uncharacterized protein</fullName>
    </submittedName>
</protein>
<feature type="compositionally biased region" description="Low complexity" evidence="1">
    <location>
        <begin position="101"/>
        <end position="114"/>
    </location>
</feature>
<sequence>MACCGSKTKVAEPTRADKKTATTKRQKTPKPDSEASFSERLPVLLGGRSSKKPKEDEKDEKVEVQDASSSSSSLLPSFLGGSSTEKPKEDDEKVEAATDNSSSSLLPSFLGGSSTEKPKEDEKIEAAQNKSSSSLLPSFLSGSSKEKPKKDETTSQAADSSAAGSSDITGGNMLGALVQKIVKSYDEKKLGVKVRMDSMAVLPVSGGIEIRGLYVDNPEGYKSPYMLRADKLLVKVSMMKLMGSFGNTIDITEIDLYDVDANFEKSLTTSNINDLLKKLDAPATEATDTNDAKNKKDDPKVSLHKISVCNIGAKVCTNIWPGFGPRLAVGDITYEDFEKETGGPAGMMDVIVLVAKTLLKSIIASIIGRSAMGTIVDCATCSGQGASCASCGSGNSDEQELVVASQLALAS</sequence>
<feature type="compositionally biased region" description="Basic and acidic residues" evidence="1">
    <location>
        <begin position="116"/>
        <end position="125"/>
    </location>
</feature>
<feature type="compositionally biased region" description="Basic and acidic residues" evidence="1">
    <location>
        <begin position="52"/>
        <end position="64"/>
    </location>
</feature>
<feature type="region of interest" description="Disordered" evidence="1">
    <location>
        <begin position="1"/>
        <end position="165"/>
    </location>
</feature>
<dbReference type="AlphaFoldDB" id="A0A813D9M1"/>